<evidence type="ECO:0000313" key="2">
    <source>
        <dbReference type="Proteomes" id="UP000003323"/>
    </source>
</evidence>
<protein>
    <submittedName>
        <fullName evidence="1">Uncharacterized protein</fullName>
    </submittedName>
</protein>
<dbReference type="Proteomes" id="UP000003323">
    <property type="component" value="Unassembled WGS sequence"/>
</dbReference>
<comment type="caution">
    <text evidence="1">The sequence shown here is derived from an EMBL/GenBank/DDBJ whole genome shotgun (WGS) entry which is preliminary data.</text>
</comment>
<reference evidence="1 2" key="1">
    <citation type="submission" date="2010-08" db="EMBL/GenBank/DDBJ databases">
        <authorList>
            <person name="Muzny D."/>
            <person name="Qin X."/>
            <person name="Deng J."/>
            <person name="Jiang H."/>
            <person name="Liu Y."/>
            <person name="Qu J."/>
            <person name="Song X.-Z."/>
            <person name="Zhang L."/>
            <person name="Thornton R."/>
            <person name="Coyle M."/>
            <person name="Francisco L."/>
            <person name="Jackson L."/>
            <person name="Javaid M."/>
            <person name="Korchina V."/>
            <person name="Kovar C."/>
            <person name="Mata R."/>
            <person name="Mathew T."/>
            <person name="Ngo R."/>
            <person name="Nguyen L."/>
            <person name="Nguyen N."/>
            <person name="Okwuonu G."/>
            <person name="Ongeri F."/>
            <person name="Pham C."/>
            <person name="Simmons D."/>
            <person name="Wilczek-Boney K."/>
            <person name="Hale W."/>
            <person name="Jakkamsetti A."/>
            <person name="Pham P."/>
            <person name="Ruth R."/>
            <person name="San Lucas F."/>
            <person name="Warren J."/>
            <person name="Zhang J."/>
            <person name="Zhao Z."/>
            <person name="Zhou C."/>
            <person name="Zhu D."/>
            <person name="Lee S."/>
            <person name="Bess C."/>
            <person name="Blankenburg K."/>
            <person name="Forbes L."/>
            <person name="Fu Q."/>
            <person name="Gubbala S."/>
            <person name="Hirani K."/>
            <person name="Jayaseelan J.C."/>
            <person name="Lara F."/>
            <person name="Munidasa M."/>
            <person name="Palculict T."/>
            <person name="Patil S."/>
            <person name="Pu L.-L."/>
            <person name="Saada N."/>
            <person name="Tang L."/>
            <person name="Weissenberger G."/>
            <person name="Zhu Y."/>
            <person name="Hemphill L."/>
            <person name="Shang Y."/>
            <person name="Youmans B."/>
            <person name="Ayvaz T."/>
            <person name="Ross M."/>
            <person name="Santibanez J."/>
            <person name="Aqrawi P."/>
            <person name="Gross S."/>
            <person name="Joshi V."/>
            <person name="Fowler G."/>
            <person name="Nazareth L."/>
            <person name="Reid J."/>
            <person name="Worley K."/>
            <person name="Petrosino J."/>
            <person name="Highlander S."/>
            <person name="Gibbs R."/>
        </authorList>
    </citation>
    <scope>NUCLEOTIDE SEQUENCE [LARGE SCALE GENOMIC DNA]</scope>
    <source>
        <strain evidence="1 2">ATCC 27679</strain>
    </source>
</reference>
<evidence type="ECO:0000313" key="1">
    <source>
        <dbReference type="EMBL" id="EFM41609.1"/>
    </source>
</evidence>
<gene>
    <name evidence="1" type="ORF">HMPREF0168_1002</name>
</gene>
<dbReference type="EMBL" id="AEEQ01000009">
    <property type="protein sequence ID" value="EFM41609.1"/>
    <property type="molecule type" value="Genomic_DNA"/>
</dbReference>
<accession>E0Q794</accession>
<dbReference type="HOGENOM" id="CLU_3115070_0_0_11"/>
<dbReference type="AlphaFoldDB" id="E0Q794"/>
<sequence>MRPSFIYNVHLLQRHKLHTCNLLLSNFMTCQYPCFRRDVVHPSFLSTRIR</sequence>
<name>E0Q794_9BIFI</name>
<proteinExistence type="predicted"/>
<organism evidence="1 2">
    <name type="scientific">Bifidobacterium dentium ATCC 27679</name>
    <dbReference type="NCBI Taxonomy" id="871562"/>
    <lineage>
        <taxon>Bacteria</taxon>
        <taxon>Bacillati</taxon>
        <taxon>Actinomycetota</taxon>
        <taxon>Actinomycetes</taxon>
        <taxon>Bifidobacteriales</taxon>
        <taxon>Bifidobacteriaceae</taxon>
        <taxon>Bifidobacterium</taxon>
    </lineage>
</organism>